<dbReference type="Proteomes" id="UP000639772">
    <property type="component" value="Chromosome 3"/>
</dbReference>
<dbReference type="SUPFAM" id="SSF48452">
    <property type="entry name" value="TPR-like"/>
    <property type="match status" value="1"/>
</dbReference>
<dbReference type="PANTHER" id="PTHR15704">
    <property type="entry name" value="SUPERKILLER 3 PROTEIN-RELATED"/>
    <property type="match status" value="1"/>
</dbReference>
<gene>
    <name evidence="3" type="ORF">HPP92_007224</name>
</gene>
<dbReference type="AlphaFoldDB" id="A0A835VBN5"/>
<name>A0A835VBN5_VANPL</name>
<accession>A0A835VBN5</accession>
<evidence type="ECO:0000313" key="3">
    <source>
        <dbReference type="EMBL" id="KAG0490361.1"/>
    </source>
</evidence>
<proteinExistence type="predicted"/>
<dbReference type="EMBL" id="JADCNM010000003">
    <property type="protein sequence ID" value="KAG0490361.1"/>
    <property type="molecule type" value="Genomic_DNA"/>
</dbReference>
<dbReference type="GO" id="GO:0006401">
    <property type="term" value="P:RNA catabolic process"/>
    <property type="evidence" value="ECO:0007669"/>
    <property type="project" value="InterPro"/>
</dbReference>
<dbReference type="InterPro" id="IPR011990">
    <property type="entry name" value="TPR-like_helical_dom_sf"/>
</dbReference>
<reference evidence="3 4" key="1">
    <citation type="journal article" date="2020" name="Nat. Food">
        <title>A phased Vanilla planifolia genome enables genetic improvement of flavour and production.</title>
        <authorList>
            <person name="Hasing T."/>
            <person name="Tang H."/>
            <person name="Brym M."/>
            <person name="Khazi F."/>
            <person name="Huang T."/>
            <person name="Chambers A.H."/>
        </authorList>
    </citation>
    <scope>NUCLEOTIDE SEQUENCE [LARGE SCALE GENOMIC DNA]</scope>
    <source>
        <tissue evidence="3">Leaf</tissue>
    </source>
</reference>
<keyword evidence="2" id="KW-0802">TPR repeat</keyword>
<keyword evidence="1" id="KW-0677">Repeat</keyword>
<dbReference type="PANTHER" id="PTHR15704:SF7">
    <property type="entry name" value="SUPERKILLER COMPLEX PROTEIN 3"/>
    <property type="match status" value="1"/>
</dbReference>
<evidence type="ECO:0000313" key="4">
    <source>
        <dbReference type="Proteomes" id="UP000639772"/>
    </source>
</evidence>
<evidence type="ECO:0000256" key="2">
    <source>
        <dbReference type="ARBA" id="ARBA00022803"/>
    </source>
</evidence>
<comment type="caution">
    <text evidence="3">The sequence shown here is derived from an EMBL/GenBank/DDBJ whole genome shotgun (WGS) entry which is preliminary data.</text>
</comment>
<protein>
    <submittedName>
        <fullName evidence="3">Uncharacterized protein</fullName>
    </submittedName>
</protein>
<organism evidence="3 4">
    <name type="scientific">Vanilla planifolia</name>
    <name type="common">Vanilla</name>
    <dbReference type="NCBI Taxonomy" id="51239"/>
    <lineage>
        <taxon>Eukaryota</taxon>
        <taxon>Viridiplantae</taxon>
        <taxon>Streptophyta</taxon>
        <taxon>Embryophyta</taxon>
        <taxon>Tracheophyta</taxon>
        <taxon>Spermatophyta</taxon>
        <taxon>Magnoliopsida</taxon>
        <taxon>Liliopsida</taxon>
        <taxon>Asparagales</taxon>
        <taxon>Orchidaceae</taxon>
        <taxon>Vanilloideae</taxon>
        <taxon>Vanilleae</taxon>
        <taxon>Vanilla</taxon>
    </lineage>
</organism>
<dbReference type="OrthoDB" id="421075at2759"/>
<dbReference type="InterPro" id="IPR039226">
    <property type="entry name" value="Ski3/TTC37"/>
</dbReference>
<dbReference type="GO" id="GO:0055087">
    <property type="term" value="C:Ski complex"/>
    <property type="evidence" value="ECO:0007669"/>
    <property type="project" value="InterPro"/>
</dbReference>
<sequence>MSEEAVKSCLVDVSVNLARALYQAGQAREAEQECEALNAVGMLDCKGLQIYAVSLWKLGKNNQALHVARNLAKNISNIEKSSTSAAIALICQLIYHISGLDVAIPFIFKLPREYLHGSKMGLVISSLDALDPSHRLKLLVPSNHNSSKAYDFVTQLHTMISLSKMIHSSSEKTLDIHSGTKHLRKALHLYPDSNLIRNQLGMFLLCSGDWSASSIATRCTTLTGGLPVHTGLLLPLKVHGGSGAACYASCVKAPKFSFPTCKCQPTNVLSVTDHLQKWLHQEPWNNEAHYLLIVNIVQRTREEKFPPHLFLIILDLRHMQPLHWMLHHFGDSFSAHLQLCRAYAAQEDLKNLRNEYMNCLNVKTVHPIGWLSLKLLESRYQLQTEYGVVDFNFQMCCKELSSSHIWEALFGLVRALCLLSNDDFPNAEQALAQSSNNLDRVDSCLLLAHGAVCMELARRQMGSHFLSRAMQCLIKAQRGSPSPLPIVSVLLAQAEGSLSAKAKWERNLRLEWFSWPAEIRPAEVYFQMHILARQSSAASKKQMYIESQESPEKWVLRAIHLNPSCLRYWKVLLRLTSGS</sequence>
<evidence type="ECO:0000256" key="1">
    <source>
        <dbReference type="ARBA" id="ARBA00022737"/>
    </source>
</evidence>